<reference evidence="8 9" key="1">
    <citation type="journal article" date="2017" name="Biotechnol. Biofuels">
        <title>Differential beta-glucosidase expression as a function of carbon source availability in Talaromyces amestolkiae: a genomic and proteomic approach.</title>
        <authorList>
            <person name="de Eugenio L.I."/>
            <person name="Mendez-Liter J.A."/>
            <person name="Nieto-Dominguez M."/>
            <person name="Alonso L."/>
            <person name="Gil-Munoz J."/>
            <person name="Barriuso J."/>
            <person name="Prieto A."/>
            <person name="Martinez M.J."/>
        </authorList>
    </citation>
    <scope>NUCLEOTIDE SEQUENCE [LARGE SCALE GENOMIC DNA]</scope>
    <source>
        <strain evidence="8 9">CIB</strain>
    </source>
</reference>
<evidence type="ECO:0000313" key="8">
    <source>
        <dbReference type="EMBL" id="RAO70335.1"/>
    </source>
</evidence>
<dbReference type="InterPro" id="IPR011701">
    <property type="entry name" value="MFS"/>
</dbReference>
<feature type="transmembrane region" description="Helical" evidence="6">
    <location>
        <begin position="369"/>
        <end position="390"/>
    </location>
</feature>
<dbReference type="GeneID" id="63795563"/>
<feature type="transmembrane region" description="Helical" evidence="6">
    <location>
        <begin position="66"/>
        <end position="91"/>
    </location>
</feature>
<dbReference type="GO" id="GO:0005886">
    <property type="term" value="C:plasma membrane"/>
    <property type="evidence" value="ECO:0007669"/>
    <property type="project" value="TreeGrafter"/>
</dbReference>
<keyword evidence="9" id="KW-1185">Reference proteome</keyword>
<evidence type="ECO:0000256" key="6">
    <source>
        <dbReference type="SAM" id="Phobius"/>
    </source>
</evidence>
<evidence type="ECO:0000256" key="5">
    <source>
        <dbReference type="SAM" id="MobiDB-lite"/>
    </source>
</evidence>
<evidence type="ECO:0000259" key="7">
    <source>
        <dbReference type="PROSITE" id="PS50850"/>
    </source>
</evidence>
<feature type="transmembrane region" description="Helical" evidence="6">
    <location>
        <begin position="460"/>
        <end position="484"/>
    </location>
</feature>
<dbReference type="RefSeq" id="XP_040734851.1">
    <property type="nucleotide sequence ID" value="XM_040878923.1"/>
</dbReference>
<dbReference type="PROSITE" id="PS50850">
    <property type="entry name" value="MFS"/>
    <property type="match status" value="1"/>
</dbReference>
<protein>
    <recommendedName>
        <fullName evidence="7">Major facilitator superfamily (MFS) profile domain-containing protein</fullName>
    </recommendedName>
</protein>
<dbReference type="InterPro" id="IPR036259">
    <property type="entry name" value="MFS_trans_sf"/>
</dbReference>
<dbReference type="SUPFAM" id="SSF103473">
    <property type="entry name" value="MFS general substrate transporter"/>
    <property type="match status" value="1"/>
</dbReference>
<dbReference type="EMBL" id="MIKG01000012">
    <property type="protein sequence ID" value="RAO70335.1"/>
    <property type="molecule type" value="Genomic_DNA"/>
</dbReference>
<evidence type="ECO:0000313" key="9">
    <source>
        <dbReference type="Proteomes" id="UP000249363"/>
    </source>
</evidence>
<evidence type="ECO:0000256" key="4">
    <source>
        <dbReference type="ARBA" id="ARBA00023136"/>
    </source>
</evidence>
<accession>A0A364L3E6</accession>
<feature type="transmembrane region" description="Helical" evidence="6">
    <location>
        <begin position="431"/>
        <end position="448"/>
    </location>
</feature>
<feature type="transmembrane region" description="Helical" evidence="6">
    <location>
        <begin position="402"/>
        <end position="424"/>
    </location>
</feature>
<dbReference type="Pfam" id="PF07690">
    <property type="entry name" value="MFS_1"/>
    <property type="match status" value="1"/>
</dbReference>
<keyword evidence="4 6" id="KW-0472">Membrane</keyword>
<dbReference type="OrthoDB" id="2533084at2759"/>
<feature type="region of interest" description="Disordered" evidence="5">
    <location>
        <begin position="1"/>
        <end position="21"/>
    </location>
</feature>
<keyword evidence="3 6" id="KW-1133">Transmembrane helix</keyword>
<dbReference type="GO" id="GO:0022857">
    <property type="term" value="F:transmembrane transporter activity"/>
    <property type="evidence" value="ECO:0007669"/>
    <property type="project" value="InterPro"/>
</dbReference>
<evidence type="ECO:0000256" key="1">
    <source>
        <dbReference type="ARBA" id="ARBA00004141"/>
    </source>
</evidence>
<comment type="subcellular location">
    <subcellularLocation>
        <location evidence="1">Membrane</location>
        <topology evidence="1">Multi-pass membrane protein</topology>
    </subcellularLocation>
</comment>
<feature type="transmembrane region" description="Helical" evidence="6">
    <location>
        <begin position="283"/>
        <end position="307"/>
    </location>
</feature>
<feature type="transmembrane region" description="Helical" evidence="6">
    <location>
        <begin position="162"/>
        <end position="184"/>
    </location>
</feature>
<sequence>MEKPKMEHIEEGHASSLPDSCDVPCQDNLPAEHRQYLLRRHGTLDLSPVPSMSDADPFNWPAWKKILNLALISFHAMMATFTAAAIQSAFVEIAQDLRVSVQQASYLTSLVIAIIGGAPLFWKPFADRYGRRPIFLISLVCSLVGNIGCAKSPSYATMGLCRAITAFFICPAAAIGSAVVSEMFFERDYARCMGAWALMVTLGVPSAPFIFGFVVHQVGYRWIYWILVVVNAIQLILWFFFGSETLFERSATHDTDFKQQYFRFKRIGSTPLRVRDFIYPLSFAARLCVMIPSLSYSMVFLFASILISIEIPQIFAEKFHLDAQQIGLQSLAIIIGSVIGEQFGGYLSDRWMWARQKRSGISPAPEYRLWLSYLGISLSICGIVVFLIQTEKASAHWNITPLIGAAIAAVGNQIVTTVNITYAVSCYRSEAASVGVFITFVRQTWGFIGPFWFPQMLEKVGLYASNGIIIALLVVGSVVPTFIVQWQGHKWRGDTNL</sequence>
<dbReference type="STRING" id="1196081.A0A364L3E6"/>
<feature type="transmembrane region" description="Helical" evidence="6">
    <location>
        <begin position="327"/>
        <end position="348"/>
    </location>
</feature>
<keyword evidence="2 6" id="KW-0812">Transmembrane</keyword>
<proteinExistence type="predicted"/>
<organism evidence="8 9">
    <name type="scientific">Talaromyces amestolkiae</name>
    <dbReference type="NCBI Taxonomy" id="1196081"/>
    <lineage>
        <taxon>Eukaryota</taxon>
        <taxon>Fungi</taxon>
        <taxon>Dikarya</taxon>
        <taxon>Ascomycota</taxon>
        <taxon>Pezizomycotina</taxon>
        <taxon>Eurotiomycetes</taxon>
        <taxon>Eurotiomycetidae</taxon>
        <taxon>Eurotiales</taxon>
        <taxon>Trichocomaceae</taxon>
        <taxon>Talaromyces</taxon>
        <taxon>Talaromyces sect. Talaromyces</taxon>
    </lineage>
</organism>
<dbReference type="InterPro" id="IPR020846">
    <property type="entry name" value="MFS_dom"/>
</dbReference>
<feature type="transmembrane region" description="Helical" evidence="6">
    <location>
        <begin position="134"/>
        <end position="156"/>
    </location>
</feature>
<dbReference type="AlphaFoldDB" id="A0A364L3E6"/>
<comment type="caution">
    <text evidence="8">The sequence shown here is derived from an EMBL/GenBank/DDBJ whole genome shotgun (WGS) entry which is preliminary data.</text>
</comment>
<dbReference type="PANTHER" id="PTHR23502:SF2">
    <property type="entry name" value="TRANSPORTER, PUTATIVE (AFU_ORTHOLOGUE AFUA_2G08910)-RELATED"/>
    <property type="match status" value="1"/>
</dbReference>
<feature type="domain" description="Major facilitator superfamily (MFS) profile" evidence="7">
    <location>
        <begin position="68"/>
        <end position="488"/>
    </location>
</feature>
<evidence type="ECO:0000256" key="2">
    <source>
        <dbReference type="ARBA" id="ARBA00022692"/>
    </source>
</evidence>
<feature type="transmembrane region" description="Helical" evidence="6">
    <location>
        <begin position="222"/>
        <end position="241"/>
    </location>
</feature>
<dbReference type="Proteomes" id="UP000249363">
    <property type="component" value="Unassembled WGS sequence"/>
</dbReference>
<feature type="transmembrane region" description="Helical" evidence="6">
    <location>
        <begin position="103"/>
        <end position="122"/>
    </location>
</feature>
<feature type="transmembrane region" description="Helical" evidence="6">
    <location>
        <begin position="196"/>
        <end position="216"/>
    </location>
</feature>
<evidence type="ECO:0000256" key="3">
    <source>
        <dbReference type="ARBA" id="ARBA00022989"/>
    </source>
</evidence>
<dbReference type="Gene3D" id="1.20.1250.20">
    <property type="entry name" value="MFS general substrate transporter like domains"/>
    <property type="match status" value="1"/>
</dbReference>
<dbReference type="FunFam" id="1.20.1250.20:FF:000318">
    <property type="entry name" value="MFS multidrug transporter, putative"/>
    <property type="match status" value="1"/>
</dbReference>
<feature type="compositionally biased region" description="Basic and acidic residues" evidence="5">
    <location>
        <begin position="1"/>
        <end position="13"/>
    </location>
</feature>
<gene>
    <name evidence="8" type="ORF">BHQ10_006347</name>
</gene>
<dbReference type="PANTHER" id="PTHR23502">
    <property type="entry name" value="MAJOR FACILITATOR SUPERFAMILY"/>
    <property type="match status" value="1"/>
</dbReference>
<name>A0A364L3E6_TALAM</name>